<name>A0ABT2UDC3_9BACL</name>
<proteinExistence type="predicted"/>
<comment type="caution">
    <text evidence="1">The sequence shown here is derived from an EMBL/GenBank/DDBJ whole genome shotgun (WGS) entry which is preliminary data.</text>
</comment>
<protein>
    <submittedName>
        <fullName evidence="1">Uncharacterized protein</fullName>
    </submittedName>
</protein>
<evidence type="ECO:0000313" key="2">
    <source>
        <dbReference type="Proteomes" id="UP001652445"/>
    </source>
</evidence>
<organism evidence="1 2">
    <name type="scientific">Paenibacillus baimaensis</name>
    <dbReference type="NCBI Taxonomy" id="2982185"/>
    <lineage>
        <taxon>Bacteria</taxon>
        <taxon>Bacillati</taxon>
        <taxon>Bacillota</taxon>
        <taxon>Bacilli</taxon>
        <taxon>Bacillales</taxon>
        <taxon>Paenibacillaceae</taxon>
        <taxon>Paenibacillus</taxon>
    </lineage>
</organism>
<reference evidence="1 2" key="1">
    <citation type="submission" date="2022-09" db="EMBL/GenBank/DDBJ databases">
        <authorList>
            <person name="Han X.L."/>
            <person name="Wang Q."/>
            <person name="Lu T."/>
        </authorList>
    </citation>
    <scope>NUCLEOTIDE SEQUENCE [LARGE SCALE GENOMIC DNA]</scope>
    <source>
        <strain evidence="1 2">WQ 127069</strain>
    </source>
</reference>
<keyword evidence="2" id="KW-1185">Reference proteome</keyword>
<dbReference type="Proteomes" id="UP001652445">
    <property type="component" value="Unassembled WGS sequence"/>
</dbReference>
<gene>
    <name evidence="1" type="ORF">OB236_10920</name>
</gene>
<dbReference type="RefSeq" id="WP_262684013.1">
    <property type="nucleotide sequence ID" value="NZ_JAOQIO010000033.1"/>
</dbReference>
<evidence type="ECO:0000313" key="1">
    <source>
        <dbReference type="EMBL" id="MCU6792631.1"/>
    </source>
</evidence>
<dbReference type="EMBL" id="JAOQIO010000033">
    <property type="protein sequence ID" value="MCU6792631.1"/>
    <property type="molecule type" value="Genomic_DNA"/>
</dbReference>
<sequence length="62" mass="6872">MSTPYLTCVSACTSYLEEHLIALGVKTIAQWTISNGNSVQYYLHKELKGILTIPSDLPFTLP</sequence>
<accession>A0ABT2UDC3</accession>